<dbReference type="Gene3D" id="1.10.10.60">
    <property type="entry name" value="Homeodomain-like"/>
    <property type="match status" value="1"/>
</dbReference>
<comment type="caution">
    <text evidence="1">The sequence shown here is derived from an EMBL/GenBank/DDBJ whole genome shotgun (WGS) entry which is preliminary data.</text>
</comment>
<organism evidence="1 2">
    <name type="scientific">Nonomuraea insulae</name>
    <dbReference type="NCBI Taxonomy" id="1616787"/>
    <lineage>
        <taxon>Bacteria</taxon>
        <taxon>Bacillati</taxon>
        <taxon>Actinomycetota</taxon>
        <taxon>Actinomycetes</taxon>
        <taxon>Streptosporangiales</taxon>
        <taxon>Streptosporangiaceae</taxon>
        <taxon>Nonomuraea</taxon>
    </lineage>
</organism>
<reference evidence="2" key="1">
    <citation type="journal article" date="2019" name="Int. J. Syst. Evol. Microbiol.">
        <title>The Global Catalogue of Microorganisms (GCM) 10K type strain sequencing project: providing services to taxonomists for standard genome sequencing and annotation.</title>
        <authorList>
            <consortium name="The Broad Institute Genomics Platform"/>
            <consortium name="The Broad Institute Genome Sequencing Center for Infectious Disease"/>
            <person name="Wu L."/>
            <person name="Ma J."/>
        </authorList>
    </citation>
    <scope>NUCLEOTIDE SEQUENCE [LARGE SCALE GENOMIC DNA]</scope>
    <source>
        <strain evidence="2">CCUG 53903</strain>
    </source>
</reference>
<gene>
    <name evidence="1" type="ORF">ACFPZ3_67205</name>
</gene>
<sequence>MRAAGSWEDRFAIAEAVPAHRLAAGHSAASVAAESGYADQSHLHRDVMAFAGMTPAALALSPFVAVDDVAWPATHASGW</sequence>
<evidence type="ECO:0008006" key="3">
    <source>
        <dbReference type="Google" id="ProtNLM"/>
    </source>
</evidence>
<dbReference type="Proteomes" id="UP001596058">
    <property type="component" value="Unassembled WGS sequence"/>
</dbReference>
<name>A0ABW1DEJ8_9ACTN</name>
<protein>
    <recommendedName>
        <fullName evidence="3">HTH araC/xylS-type domain-containing protein</fullName>
    </recommendedName>
</protein>
<dbReference type="RefSeq" id="WP_379524806.1">
    <property type="nucleotide sequence ID" value="NZ_JBHSPA010000125.1"/>
</dbReference>
<evidence type="ECO:0000313" key="1">
    <source>
        <dbReference type="EMBL" id="MFC5835388.1"/>
    </source>
</evidence>
<keyword evidence="2" id="KW-1185">Reference proteome</keyword>
<dbReference type="EMBL" id="JBHSPA010000125">
    <property type="protein sequence ID" value="MFC5835388.1"/>
    <property type="molecule type" value="Genomic_DNA"/>
</dbReference>
<accession>A0ABW1DEJ8</accession>
<evidence type="ECO:0000313" key="2">
    <source>
        <dbReference type="Proteomes" id="UP001596058"/>
    </source>
</evidence>
<proteinExistence type="predicted"/>